<sequence>MPSGISSHMFTIWALQCKQSQNTHILIYTLVQEVVQISSIKFCFKSFTKSSATRRKTRIISLQAKFAFKLVLLVHCPPGAAPSTFTIIFSLSFQIAPY</sequence>
<reference evidence="1" key="1">
    <citation type="submission" date="2024-02" db="EMBL/GenBank/DDBJ databases">
        <authorList>
            <consortium name="ELIXIR-Norway"/>
            <consortium name="Elixir Norway"/>
        </authorList>
    </citation>
    <scope>NUCLEOTIDE SEQUENCE</scope>
</reference>
<proteinExistence type="predicted"/>
<gene>
    <name evidence="1" type="ORF">CSSPTR1EN2_LOCUS22936</name>
</gene>
<evidence type="ECO:0000313" key="2">
    <source>
        <dbReference type="Proteomes" id="UP001497512"/>
    </source>
</evidence>
<organism evidence="1 2">
    <name type="scientific">Sphagnum troendelagicum</name>
    <dbReference type="NCBI Taxonomy" id="128251"/>
    <lineage>
        <taxon>Eukaryota</taxon>
        <taxon>Viridiplantae</taxon>
        <taxon>Streptophyta</taxon>
        <taxon>Embryophyta</taxon>
        <taxon>Bryophyta</taxon>
        <taxon>Sphagnophytina</taxon>
        <taxon>Sphagnopsida</taxon>
        <taxon>Sphagnales</taxon>
        <taxon>Sphagnaceae</taxon>
        <taxon>Sphagnum</taxon>
    </lineage>
</organism>
<name>A0ABP0V2A9_9BRYO</name>
<keyword evidence="2" id="KW-1185">Reference proteome</keyword>
<dbReference type="EMBL" id="OZ019901">
    <property type="protein sequence ID" value="CAK9236526.1"/>
    <property type="molecule type" value="Genomic_DNA"/>
</dbReference>
<evidence type="ECO:0000313" key="1">
    <source>
        <dbReference type="EMBL" id="CAK9236526.1"/>
    </source>
</evidence>
<protein>
    <submittedName>
        <fullName evidence="1">Uncharacterized protein</fullName>
    </submittedName>
</protein>
<dbReference type="Proteomes" id="UP001497512">
    <property type="component" value="Chromosome 9"/>
</dbReference>
<accession>A0ABP0V2A9</accession>